<organism evidence="4 5">
    <name type="scientific">Acrobeloides nanus</name>
    <dbReference type="NCBI Taxonomy" id="290746"/>
    <lineage>
        <taxon>Eukaryota</taxon>
        <taxon>Metazoa</taxon>
        <taxon>Ecdysozoa</taxon>
        <taxon>Nematoda</taxon>
        <taxon>Chromadorea</taxon>
        <taxon>Rhabditida</taxon>
        <taxon>Tylenchina</taxon>
        <taxon>Cephalobomorpha</taxon>
        <taxon>Cephaloboidea</taxon>
        <taxon>Cephalobidae</taxon>
        <taxon>Acrobeloides</taxon>
    </lineage>
</organism>
<keyword evidence="4" id="KW-1185">Reference proteome</keyword>
<evidence type="ECO:0000313" key="5">
    <source>
        <dbReference type="WBParaSite" id="ACRNAN_Path_1038.g3986.t1"/>
    </source>
</evidence>
<dbReference type="WBParaSite" id="ACRNAN_Path_1038.g3986.t1">
    <property type="protein sequence ID" value="ACRNAN_Path_1038.g3986.t1"/>
    <property type="gene ID" value="ACRNAN_Path_1038.g3986"/>
</dbReference>
<dbReference type="GO" id="GO:0032991">
    <property type="term" value="C:protein-containing complex"/>
    <property type="evidence" value="ECO:0007669"/>
    <property type="project" value="UniProtKB-ARBA"/>
</dbReference>
<reference evidence="5" key="1">
    <citation type="submission" date="2022-11" db="UniProtKB">
        <authorList>
            <consortium name="WormBaseParasite"/>
        </authorList>
    </citation>
    <scope>IDENTIFICATION</scope>
</reference>
<feature type="chain" id="PRO_5036742962" evidence="3">
    <location>
        <begin position="24"/>
        <end position="383"/>
    </location>
</feature>
<keyword evidence="3" id="KW-0732">Signal</keyword>
<dbReference type="PANTHER" id="PTHR15157">
    <property type="entry name" value="UV RADIATION RESISTANCE-ASSOCIATED GENE PROTEIN"/>
    <property type="match status" value="1"/>
</dbReference>
<dbReference type="GO" id="GO:0005768">
    <property type="term" value="C:endosome"/>
    <property type="evidence" value="ECO:0007669"/>
    <property type="project" value="TreeGrafter"/>
</dbReference>
<name>A0A914BUQ2_9BILA</name>
<keyword evidence="1 2" id="KW-0175">Coiled coil</keyword>
<feature type="coiled-coil region" evidence="2">
    <location>
        <begin position="56"/>
        <end position="132"/>
    </location>
</feature>
<evidence type="ECO:0000256" key="3">
    <source>
        <dbReference type="SAM" id="SignalP"/>
    </source>
</evidence>
<dbReference type="PANTHER" id="PTHR15157:SF5">
    <property type="entry name" value="UV RADIATION RESISTANCE-ASSOCIATED GENE PROTEIN"/>
    <property type="match status" value="1"/>
</dbReference>
<protein>
    <submittedName>
        <fullName evidence="5">UV radiation resistance-associated gene protein</fullName>
    </submittedName>
</protein>
<dbReference type="Proteomes" id="UP000887540">
    <property type="component" value="Unplaced"/>
</dbReference>
<evidence type="ECO:0000313" key="4">
    <source>
        <dbReference type="Proteomes" id="UP000887540"/>
    </source>
</evidence>
<dbReference type="GO" id="GO:0000149">
    <property type="term" value="F:SNARE binding"/>
    <property type="evidence" value="ECO:0007669"/>
    <property type="project" value="TreeGrafter"/>
</dbReference>
<dbReference type="InterPro" id="IPR018791">
    <property type="entry name" value="UV_resistance/autophagy_Atg14"/>
</dbReference>
<dbReference type="GO" id="GO:0000323">
    <property type="term" value="C:lytic vacuole"/>
    <property type="evidence" value="ECO:0007669"/>
    <property type="project" value="TreeGrafter"/>
</dbReference>
<dbReference type="GO" id="GO:0035493">
    <property type="term" value="P:SNARE complex assembly"/>
    <property type="evidence" value="ECO:0007669"/>
    <property type="project" value="TreeGrafter"/>
</dbReference>
<evidence type="ECO:0000256" key="2">
    <source>
        <dbReference type="SAM" id="Coils"/>
    </source>
</evidence>
<proteinExistence type="predicted"/>
<evidence type="ECO:0000256" key="1">
    <source>
        <dbReference type="ARBA" id="ARBA00023054"/>
    </source>
</evidence>
<accession>A0A914BUQ2</accession>
<feature type="signal peptide" evidence="3">
    <location>
        <begin position="1"/>
        <end position="23"/>
    </location>
</feature>
<dbReference type="AlphaFoldDB" id="A0A914BUQ2"/>
<dbReference type="Pfam" id="PF10186">
    <property type="entry name" value="ATG14"/>
    <property type="match status" value="1"/>
</dbReference>
<sequence length="383" mass="45132">MTGRGIVVLDSLLLIFRLRDTLSAIKAAQQTISDNTEHLNEFITEDEDRRIFASLIQSKQIRLKLYEEKIKLARNRVRNVRFQLNLAVDENVIKENQLDTHKNELETSEKEIKRLSNESSDLRLSLLKLRNELVYRRRWMLSELYKIYFIDDQFYRILKKQCNCDKFDLIRGLHLPRTVAKLGHREDELYAAIGHTVNLLSVMSRILNHSLRYPVFFQGSRSHIYDRYSNEIFPLFPLYSPNIRSQRGRFEQALIYLNKDIIQLRADCGMETRDLERPIENLKELIMVLVGRAQVNIRLHRPIRNLFSPSTIIPTIEPEETNPQAEFIEKMTQQLMIEEKKDNNEKMPANESIIDVISSKYDNFSISSGKQPREEETNLHIVD</sequence>